<dbReference type="Proteomes" id="UP000054363">
    <property type="component" value="Unassembled WGS sequence"/>
</dbReference>
<dbReference type="Gene3D" id="3.40.720.10">
    <property type="entry name" value="Alkaline Phosphatase, subunit A"/>
    <property type="match status" value="1"/>
</dbReference>
<accession>A0A094L5Y5</accession>
<keyword evidence="5 6" id="KW-0413">Isomerase</keyword>
<comment type="catalytic activity">
    <reaction evidence="6">
        <text>alpha-D-ribose 1-phosphate = D-ribose 5-phosphate</text>
        <dbReference type="Rhea" id="RHEA:18793"/>
        <dbReference type="ChEBI" id="CHEBI:57720"/>
        <dbReference type="ChEBI" id="CHEBI:78346"/>
        <dbReference type="EC" id="5.4.2.7"/>
    </reaction>
</comment>
<comment type="similarity">
    <text evidence="1 6">Belongs to the phosphopentomutase family.</text>
</comment>
<feature type="binding site" evidence="6">
    <location>
        <position position="344"/>
    </location>
    <ligand>
        <name>Mn(2+)</name>
        <dbReference type="ChEBI" id="CHEBI:29035"/>
        <label>1</label>
    </ligand>
</feature>
<dbReference type="HAMAP" id="MF_00740">
    <property type="entry name" value="Phosphopentomut"/>
    <property type="match status" value="1"/>
</dbReference>
<reference evidence="9 10" key="1">
    <citation type="submission" date="2014-06" db="EMBL/GenBank/DDBJ databases">
        <title>The draft genome sequence of Idiomarina salinarum ISL-52.</title>
        <authorList>
            <person name="Du J."/>
            <person name="Shao Z."/>
        </authorList>
    </citation>
    <scope>NUCLEOTIDE SEQUENCE [LARGE SCALE GENOMIC DNA]</scope>
    <source>
        <strain evidence="9 10">ISL-52</strain>
    </source>
</reference>
<dbReference type="SUPFAM" id="SSF143856">
    <property type="entry name" value="DeoB insert domain-like"/>
    <property type="match status" value="1"/>
</dbReference>
<dbReference type="GO" id="GO:0005829">
    <property type="term" value="C:cytosol"/>
    <property type="evidence" value="ECO:0007669"/>
    <property type="project" value="TreeGrafter"/>
</dbReference>
<comment type="subcellular location">
    <subcellularLocation>
        <location evidence="6">Cytoplasm</location>
    </subcellularLocation>
</comment>
<dbReference type="NCBIfam" id="TIGR01696">
    <property type="entry name" value="deoB"/>
    <property type="match status" value="1"/>
</dbReference>
<evidence type="ECO:0000256" key="6">
    <source>
        <dbReference type="HAMAP-Rule" id="MF_00740"/>
    </source>
</evidence>
<keyword evidence="4 6" id="KW-0464">Manganese</keyword>
<dbReference type="PANTHER" id="PTHR21110:SF0">
    <property type="entry name" value="PHOSPHOPENTOMUTASE"/>
    <property type="match status" value="1"/>
</dbReference>
<feature type="binding site" evidence="6">
    <location>
        <position position="345"/>
    </location>
    <ligand>
        <name>Mn(2+)</name>
        <dbReference type="ChEBI" id="CHEBI:29035"/>
        <label>1</label>
    </ligand>
</feature>
<evidence type="ECO:0000256" key="7">
    <source>
        <dbReference type="NCBIfam" id="TIGR01696"/>
    </source>
</evidence>
<dbReference type="Gene3D" id="3.30.70.1250">
    <property type="entry name" value="Phosphopentomutase"/>
    <property type="match status" value="1"/>
</dbReference>
<dbReference type="GO" id="GO:0043094">
    <property type="term" value="P:metabolic compound salvage"/>
    <property type="evidence" value="ECO:0007669"/>
    <property type="project" value="UniProtKB-UniRule"/>
</dbReference>
<organism evidence="9 10">
    <name type="scientific">Pseudidiomarina salinarum</name>
    <dbReference type="NCBI Taxonomy" id="435908"/>
    <lineage>
        <taxon>Bacteria</taxon>
        <taxon>Pseudomonadati</taxon>
        <taxon>Pseudomonadota</taxon>
        <taxon>Gammaproteobacteria</taxon>
        <taxon>Alteromonadales</taxon>
        <taxon>Idiomarinaceae</taxon>
        <taxon>Pseudidiomarina</taxon>
    </lineage>
</organism>
<dbReference type="RefSeq" id="WP_034777116.1">
    <property type="nucleotide sequence ID" value="NZ_JPER01000009.1"/>
</dbReference>
<dbReference type="STRING" id="435908.IDSA_11850"/>
<dbReference type="InterPro" id="IPR017850">
    <property type="entry name" value="Alkaline_phosphatase_core_sf"/>
</dbReference>
<keyword evidence="3 6" id="KW-0479">Metal-binding</keyword>
<dbReference type="CDD" id="cd16009">
    <property type="entry name" value="PPM"/>
    <property type="match status" value="1"/>
</dbReference>
<feature type="binding site" evidence="6">
    <location>
        <position position="356"/>
    </location>
    <ligand>
        <name>Mn(2+)</name>
        <dbReference type="ChEBI" id="CHEBI:29035"/>
        <label>2</label>
    </ligand>
</feature>
<dbReference type="GO" id="GO:0008973">
    <property type="term" value="F:phosphopentomutase activity"/>
    <property type="evidence" value="ECO:0007669"/>
    <property type="project" value="UniProtKB-UniRule"/>
</dbReference>
<evidence type="ECO:0000313" key="10">
    <source>
        <dbReference type="Proteomes" id="UP000054363"/>
    </source>
</evidence>
<keyword evidence="10" id="KW-1185">Reference proteome</keyword>
<dbReference type="GO" id="GO:0006018">
    <property type="term" value="P:2-deoxyribose 1-phosphate catabolic process"/>
    <property type="evidence" value="ECO:0007669"/>
    <property type="project" value="UniProtKB-UniRule"/>
</dbReference>
<feature type="binding site" evidence="6">
    <location>
        <position position="10"/>
    </location>
    <ligand>
        <name>Mn(2+)</name>
        <dbReference type="ChEBI" id="CHEBI:29035"/>
        <label>1</label>
    </ligand>
</feature>
<comment type="function">
    <text evidence="6">Isomerase that catalyzes the conversion of deoxy-ribose 1-phosphate (dRib-1-P) and ribose 1-phosphate (Rib-1-P) to deoxy-ribose 5-phosphate (dRib-5-P) and ribose 5-phosphate (Rib-5-P), respectively.</text>
</comment>
<dbReference type="GO" id="GO:0000287">
    <property type="term" value="F:magnesium ion binding"/>
    <property type="evidence" value="ECO:0007669"/>
    <property type="project" value="UniProtKB-UniRule"/>
</dbReference>
<sequence length="407" mass="44002">MARAVIVVLDSFGIGAAADADRFGDEGADTFGHIAQYCAAGKANEQRSGPLCIPNLSALGLAEASEGATGRAPAGIAKPQAILGCYGWAQELSSGKDTPSGHWEMAGVPVLFEWGYFTRTTDSFPQDLLEAIVEQGDLPGYLGNCQASGTEIIQRLGQEHARTGKPIFYTSADSVFQIAAHEQSFGLERLYRLCEQVRELLEPYNIGRVIARPFVGSGPADYKRTGNRRDYALPPPAPTILDKLTASGGEVVSIGKIADIFAHQGITSKYKATGIPALVETTLSVMRDAPEQSIIFTNLVDFDTDYGHRRDVAGYARALEQFDLMLPQLMNALRPDDVLILTADHGCDPTWPGTDHTREYVPVLVFGQKVAPGSMGRRETFADIGQSIASWLDLEPLDYGKSFLTRA</sequence>
<comment type="cofactor">
    <cofactor evidence="6">
        <name>Mn(2+)</name>
        <dbReference type="ChEBI" id="CHEBI:29035"/>
    </cofactor>
    <text evidence="6">Binds 2 manganese ions.</text>
</comment>
<dbReference type="EMBL" id="JPER01000009">
    <property type="protein sequence ID" value="KFZ30138.1"/>
    <property type="molecule type" value="Genomic_DNA"/>
</dbReference>
<dbReference type="GO" id="GO:0030145">
    <property type="term" value="F:manganese ion binding"/>
    <property type="evidence" value="ECO:0007669"/>
    <property type="project" value="UniProtKB-UniRule"/>
</dbReference>
<evidence type="ECO:0000256" key="1">
    <source>
        <dbReference type="ARBA" id="ARBA00010373"/>
    </source>
</evidence>
<comment type="catalytic activity">
    <reaction evidence="6">
        <text>2-deoxy-alpha-D-ribose 1-phosphate = 2-deoxy-D-ribose 5-phosphate</text>
        <dbReference type="Rhea" id="RHEA:27658"/>
        <dbReference type="ChEBI" id="CHEBI:57259"/>
        <dbReference type="ChEBI" id="CHEBI:62877"/>
        <dbReference type="EC" id="5.4.2.7"/>
    </reaction>
</comment>
<dbReference type="InterPro" id="IPR024052">
    <property type="entry name" value="Phosphopentomutase_DeoB_cap_sf"/>
</dbReference>
<dbReference type="NCBIfam" id="NF003766">
    <property type="entry name" value="PRK05362.1"/>
    <property type="match status" value="1"/>
</dbReference>
<dbReference type="GO" id="GO:0006015">
    <property type="term" value="P:5-phosphoribose 1-diphosphate biosynthetic process"/>
    <property type="evidence" value="ECO:0007669"/>
    <property type="project" value="UniProtKB-UniPathway"/>
</dbReference>
<evidence type="ECO:0000259" key="8">
    <source>
        <dbReference type="Pfam" id="PF01676"/>
    </source>
</evidence>
<dbReference type="OrthoDB" id="9769930at2"/>
<comment type="pathway">
    <text evidence="6">Carbohydrate degradation; 2-deoxy-D-ribose 1-phosphate degradation; D-glyceraldehyde 3-phosphate and acetaldehyde from 2-deoxy-alpha-D-ribose 1-phosphate: step 1/2.</text>
</comment>
<dbReference type="eggNOG" id="COG1015">
    <property type="taxonomic scope" value="Bacteria"/>
</dbReference>
<evidence type="ECO:0000313" key="9">
    <source>
        <dbReference type="EMBL" id="KFZ30138.1"/>
    </source>
</evidence>
<evidence type="ECO:0000256" key="4">
    <source>
        <dbReference type="ARBA" id="ARBA00023211"/>
    </source>
</evidence>
<gene>
    <name evidence="6" type="primary">deoB</name>
    <name evidence="9" type="ORF">IDSA_11850</name>
</gene>
<dbReference type="InterPro" id="IPR006124">
    <property type="entry name" value="Metalloenzyme"/>
</dbReference>
<dbReference type="UniPathway" id="UPA00087">
    <property type="reaction ID" value="UER00173"/>
</dbReference>
<dbReference type="FunFam" id="3.30.70.1250:FF:000001">
    <property type="entry name" value="Phosphopentomutase"/>
    <property type="match status" value="1"/>
</dbReference>
<evidence type="ECO:0000256" key="3">
    <source>
        <dbReference type="ARBA" id="ARBA00022723"/>
    </source>
</evidence>
<dbReference type="PANTHER" id="PTHR21110">
    <property type="entry name" value="PHOSPHOPENTOMUTASE"/>
    <property type="match status" value="1"/>
</dbReference>
<feature type="domain" description="Metalloenzyme" evidence="8">
    <location>
        <begin position="3"/>
        <end position="395"/>
    </location>
</feature>
<dbReference type="PIRSF" id="PIRSF001491">
    <property type="entry name" value="Ppentomutase"/>
    <property type="match status" value="1"/>
</dbReference>
<feature type="binding site" evidence="6">
    <location>
        <position position="308"/>
    </location>
    <ligand>
        <name>Mn(2+)</name>
        <dbReference type="ChEBI" id="CHEBI:29035"/>
        <label>2</label>
    </ligand>
</feature>
<feature type="binding site" evidence="6">
    <location>
        <position position="303"/>
    </location>
    <ligand>
        <name>Mn(2+)</name>
        <dbReference type="ChEBI" id="CHEBI:29035"/>
        <label>2</label>
    </ligand>
</feature>
<comment type="caution">
    <text evidence="9">The sequence shown here is derived from an EMBL/GenBank/DDBJ whole genome shotgun (WGS) entry which is preliminary data.</text>
</comment>
<dbReference type="Pfam" id="PF01676">
    <property type="entry name" value="Metalloenzyme"/>
    <property type="match status" value="1"/>
</dbReference>
<name>A0A094L5Y5_9GAMM</name>
<dbReference type="GO" id="GO:0009117">
    <property type="term" value="P:nucleotide metabolic process"/>
    <property type="evidence" value="ECO:0007669"/>
    <property type="project" value="UniProtKB-UniRule"/>
</dbReference>
<dbReference type="AlphaFoldDB" id="A0A094L5Y5"/>
<evidence type="ECO:0000256" key="5">
    <source>
        <dbReference type="ARBA" id="ARBA00023235"/>
    </source>
</evidence>
<evidence type="ECO:0000256" key="2">
    <source>
        <dbReference type="ARBA" id="ARBA00022490"/>
    </source>
</evidence>
<dbReference type="EC" id="5.4.2.7" evidence="6 7"/>
<dbReference type="InterPro" id="IPR010045">
    <property type="entry name" value="DeoB"/>
</dbReference>
<proteinExistence type="inferred from homology"/>
<dbReference type="SUPFAM" id="SSF53649">
    <property type="entry name" value="Alkaline phosphatase-like"/>
    <property type="match status" value="1"/>
</dbReference>
<keyword evidence="2 6" id="KW-0963">Cytoplasm</keyword>
<protein>
    <recommendedName>
        <fullName evidence="6 7">Phosphopentomutase</fullName>
        <ecNumber evidence="6 7">5.4.2.7</ecNumber>
    </recommendedName>
    <alternativeName>
        <fullName evidence="6">Phosphodeoxyribomutase</fullName>
    </alternativeName>
</protein>